<comment type="caution">
    <text evidence="10">The sequence shown here is derived from an EMBL/GenBank/DDBJ whole genome shotgun (WGS) entry which is preliminary data.</text>
</comment>
<dbReference type="AlphaFoldDB" id="A0A074LUH1"/>
<evidence type="ECO:0000256" key="5">
    <source>
        <dbReference type="ARBA" id="ARBA00022801"/>
    </source>
</evidence>
<dbReference type="Proteomes" id="UP000027931">
    <property type="component" value="Unassembled WGS sequence"/>
</dbReference>
<dbReference type="InterPro" id="IPR050266">
    <property type="entry name" value="AB_hydrolase_sf"/>
</dbReference>
<dbReference type="GO" id="GO:0004177">
    <property type="term" value="F:aminopeptidase activity"/>
    <property type="evidence" value="ECO:0007669"/>
    <property type="project" value="UniProtKB-KW"/>
</dbReference>
<evidence type="ECO:0000256" key="8">
    <source>
        <dbReference type="PIRSR" id="PIRSR005539-1"/>
    </source>
</evidence>
<dbReference type="SUPFAM" id="SSF53474">
    <property type="entry name" value="alpha/beta-Hydrolases"/>
    <property type="match status" value="1"/>
</dbReference>
<evidence type="ECO:0000256" key="7">
    <source>
        <dbReference type="PIRNR" id="PIRNR005539"/>
    </source>
</evidence>
<evidence type="ECO:0000256" key="2">
    <source>
        <dbReference type="ARBA" id="ARBA00010088"/>
    </source>
</evidence>
<dbReference type="InterPro" id="IPR029058">
    <property type="entry name" value="AB_hydrolase_fold"/>
</dbReference>
<dbReference type="PANTHER" id="PTHR43798">
    <property type="entry name" value="MONOACYLGLYCEROL LIPASE"/>
    <property type="match status" value="1"/>
</dbReference>
<dbReference type="PRINTS" id="PR00793">
    <property type="entry name" value="PROAMNOPTASE"/>
</dbReference>
<evidence type="ECO:0000256" key="1">
    <source>
        <dbReference type="ARBA" id="ARBA00001585"/>
    </source>
</evidence>
<evidence type="ECO:0000256" key="3">
    <source>
        <dbReference type="ARBA" id="ARBA00012568"/>
    </source>
</evidence>
<feature type="domain" description="AB hydrolase-1" evidence="9">
    <location>
        <begin position="25"/>
        <end position="267"/>
    </location>
</feature>
<dbReference type="STRING" id="1157490.EL26_05575"/>
<proteinExistence type="inferred from homology"/>
<dbReference type="GO" id="GO:0016020">
    <property type="term" value="C:membrane"/>
    <property type="evidence" value="ECO:0007669"/>
    <property type="project" value="TreeGrafter"/>
</dbReference>
<dbReference type="PIRSF" id="PIRSF005539">
    <property type="entry name" value="Pept_S33_TRI_F1"/>
    <property type="match status" value="1"/>
</dbReference>
<dbReference type="OrthoDB" id="9796770at2"/>
<feature type="active site" evidence="8">
    <location>
        <position position="234"/>
    </location>
</feature>
<feature type="active site" description="Proton donor" evidence="8">
    <location>
        <position position="261"/>
    </location>
</feature>
<accession>A0A074LUH1</accession>
<dbReference type="GO" id="GO:0006508">
    <property type="term" value="P:proteolysis"/>
    <property type="evidence" value="ECO:0007669"/>
    <property type="project" value="UniProtKB-KW"/>
</dbReference>
<organism evidence="10 11">
    <name type="scientific">Tumebacillus flagellatus</name>
    <dbReference type="NCBI Taxonomy" id="1157490"/>
    <lineage>
        <taxon>Bacteria</taxon>
        <taxon>Bacillati</taxon>
        <taxon>Bacillota</taxon>
        <taxon>Bacilli</taxon>
        <taxon>Bacillales</taxon>
        <taxon>Alicyclobacillaceae</taxon>
        <taxon>Tumebacillus</taxon>
    </lineage>
</organism>
<dbReference type="PANTHER" id="PTHR43798:SF33">
    <property type="entry name" value="HYDROLASE, PUTATIVE (AFU_ORTHOLOGUE AFUA_2G14860)-RELATED"/>
    <property type="match status" value="1"/>
</dbReference>
<comment type="function">
    <text evidence="7">Releases the N-terminal proline from various substrates.</text>
</comment>
<sequence length="282" mass="32125">MREGYVDVTGGKVYYQIFGEANGVPLLALHGGPGSTGFGLEALEPLSDKWPVIIYDQLGCGYSDRPEDLSLWNLDRFVEELGQVREQLGLKEVHLLGHSWGTMLAASYLLTRPEGVKSVIFSSPCLSASLWQKDQALHLFRFPLEFQETVARCEAEGTTDSEEYQQAMAEYYKRHLCRVESPKRPADRPFGGVVYNTMWGPSEFCATGNLKTYDVTPRLHEIEIPTLFLCGRYDETRPETLEYYQSLVPGSKLHVFEESAHKAYFEEKDEYLRVVREFLQTV</sequence>
<dbReference type="InterPro" id="IPR000073">
    <property type="entry name" value="AB_hydrolase_1"/>
</dbReference>
<keyword evidence="11" id="KW-1185">Reference proteome</keyword>
<evidence type="ECO:0000259" key="9">
    <source>
        <dbReference type="Pfam" id="PF00561"/>
    </source>
</evidence>
<keyword evidence="5 7" id="KW-0378">Hydrolase</keyword>
<dbReference type="NCBIfam" id="TIGR01250">
    <property type="entry name" value="pro_imino_pep_2"/>
    <property type="match status" value="1"/>
</dbReference>
<comment type="similarity">
    <text evidence="2 7">Belongs to the peptidase S33 family.</text>
</comment>
<dbReference type="InterPro" id="IPR002410">
    <property type="entry name" value="Peptidase_S33"/>
</dbReference>
<name>A0A074LUH1_9BACL</name>
<dbReference type="EMBL" id="JMIR01000005">
    <property type="protein sequence ID" value="KEO84235.1"/>
    <property type="molecule type" value="Genomic_DNA"/>
</dbReference>
<dbReference type="Gene3D" id="3.40.50.1820">
    <property type="entry name" value="alpha/beta hydrolase"/>
    <property type="match status" value="1"/>
</dbReference>
<dbReference type="Pfam" id="PF00561">
    <property type="entry name" value="Abhydrolase_1"/>
    <property type="match status" value="1"/>
</dbReference>
<comment type="catalytic activity">
    <reaction evidence="1 7">
        <text>Release of N-terminal proline from a peptide.</text>
        <dbReference type="EC" id="3.4.11.5"/>
    </reaction>
</comment>
<evidence type="ECO:0000313" key="10">
    <source>
        <dbReference type="EMBL" id="KEO84235.1"/>
    </source>
</evidence>
<dbReference type="eggNOG" id="COG0596">
    <property type="taxonomic scope" value="Bacteria"/>
</dbReference>
<dbReference type="RefSeq" id="WP_038085326.1">
    <property type="nucleotide sequence ID" value="NZ_JMIR01000005.1"/>
</dbReference>
<feature type="active site" description="Nucleophile" evidence="8">
    <location>
        <position position="99"/>
    </location>
</feature>
<keyword evidence="7" id="KW-0031">Aminopeptidase</keyword>
<reference evidence="10 11" key="1">
    <citation type="journal article" date="2013" name="Int. J. Syst. Evol. Microbiol.">
        <title>Tumebacillus flagellatus sp. nov., an alpha-amylase/pullulanase-producing bacterium isolated from cassava wastewater.</title>
        <authorList>
            <person name="Wang Q."/>
            <person name="Xie N."/>
            <person name="Qin Y."/>
            <person name="Shen N."/>
            <person name="Zhu J."/>
            <person name="Mi H."/>
            <person name="Huang R."/>
        </authorList>
    </citation>
    <scope>NUCLEOTIDE SEQUENCE [LARGE SCALE GENOMIC DNA]</scope>
    <source>
        <strain evidence="10 11">GST4</strain>
    </source>
</reference>
<evidence type="ECO:0000256" key="4">
    <source>
        <dbReference type="ARBA" id="ARBA00021843"/>
    </source>
</evidence>
<dbReference type="EC" id="3.4.11.5" evidence="3 7"/>
<evidence type="ECO:0000256" key="6">
    <source>
        <dbReference type="ARBA" id="ARBA00029605"/>
    </source>
</evidence>
<protein>
    <recommendedName>
        <fullName evidence="4 7">Proline iminopeptidase</fullName>
        <shortName evidence="7">PIP</shortName>
        <ecNumber evidence="3 7">3.4.11.5</ecNumber>
    </recommendedName>
    <alternativeName>
        <fullName evidence="6 7">Prolyl aminopeptidase</fullName>
    </alternativeName>
</protein>
<gene>
    <name evidence="10" type="ORF">EL26_05575</name>
</gene>
<keyword evidence="7" id="KW-0645">Protease</keyword>
<evidence type="ECO:0000313" key="11">
    <source>
        <dbReference type="Proteomes" id="UP000027931"/>
    </source>
</evidence>
<dbReference type="InterPro" id="IPR005945">
    <property type="entry name" value="Pro_imino_pep"/>
</dbReference>